<dbReference type="InParanoid" id="A0A146GD45"/>
<protein>
    <submittedName>
        <fullName evidence="1">Uncharacterized protein</fullName>
    </submittedName>
</protein>
<evidence type="ECO:0000313" key="1">
    <source>
        <dbReference type="EMBL" id="GAT35475.1"/>
    </source>
</evidence>
<reference evidence="2" key="1">
    <citation type="journal article" date="2017" name="Genome Announc.">
        <title>Draft Genome Sequence of Terrimicrobium sacchariphilum NM-5T, a Facultative Anaerobic Soil Bacterium of the Class Spartobacteria.</title>
        <authorList>
            <person name="Qiu Y.L."/>
            <person name="Tourlousse D.M."/>
            <person name="Matsuura N."/>
            <person name="Ohashi A."/>
            <person name="Sekiguchi Y."/>
        </authorList>
    </citation>
    <scope>NUCLEOTIDE SEQUENCE [LARGE SCALE GENOMIC DNA]</scope>
    <source>
        <strain evidence="2">NM-5</strain>
    </source>
</reference>
<name>A0A146GD45_TERSA</name>
<gene>
    <name evidence="1" type="ORF">TSACC_3541</name>
</gene>
<dbReference type="AlphaFoldDB" id="A0A146GD45"/>
<evidence type="ECO:0000313" key="2">
    <source>
        <dbReference type="Proteomes" id="UP000076023"/>
    </source>
</evidence>
<proteinExistence type="predicted"/>
<keyword evidence="2" id="KW-1185">Reference proteome</keyword>
<sequence>MVLYTGVAWAASEVLEDFESGPQVKVENNSHPDTQCLVVEDPGKTGNHVMKLSWAAHSGTHVAGSLSTPGAVVFREPGIYEVTVKVNLEQCPPESRKMALRVVDARNEAFQYSVPIEKAGEPGWTEMKWTINTNDPLPGASKSWGDRVDGVMDFPVKFYGFAMGLKNRKTEGGTLLFDEISVTRISD</sequence>
<comment type="caution">
    <text evidence="1">The sequence shown here is derived from an EMBL/GenBank/DDBJ whole genome shotgun (WGS) entry which is preliminary data.</text>
</comment>
<dbReference type="OrthoDB" id="194841at2"/>
<organism evidence="1 2">
    <name type="scientific">Terrimicrobium sacchariphilum</name>
    <dbReference type="NCBI Taxonomy" id="690879"/>
    <lineage>
        <taxon>Bacteria</taxon>
        <taxon>Pseudomonadati</taxon>
        <taxon>Verrucomicrobiota</taxon>
        <taxon>Terrimicrobiia</taxon>
        <taxon>Terrimicrobiales</taxon>
        <taxon>Terrimicrobiaceae</taxon>
        <taxon>Terrimicrobium</taxon>
    </lineage>
</organism>
<dbReference type="RefSeq" id="WP_075081279.1">
    <property type="nucleotide sequence ID" value="NZ_BDCO01000003.1"/>
</dbReference>
<accession>A0A146GD45</accession>
<dbReference type="STRING" id="690879.TSACC_3541"/>
<dbReference type="Proteomes" id="UP000076023">
    <property type="component" value="Unassembled WGS sequence"/>
</dbReference>
<dbReference type="EMBL" id="BDCO01000003">
    <property type="protein sequence ID" value="GAT35475.1"/>
    <property type="molecule type" value="Genomic_DNA"/>
</dbReference>